<feature type="repeat" description="ANK" evidence="3">
    <location>
        <begin position="483"/>
        <end position="511"/>
    </location>
</feature>
<protein>
    <submittedName>
        <fullName evidence="5">Uncharacterized protein</fullName>
    </submittedName>
</protein>
<evidence type="ECO:0000313" key="5">
    <source>
        <dbReference type="EMBL" id="RSL38798.1"/>
    </source>
</evidence>
<reference evidence="5 6" key="1">
    <citation type="submission" date="2017-06" db="EMBL/GenBank/DDBJ databases">
        <title>Comparative genomic analysis of Ambrosia Fusariam Clade fungi.</title>
        <authorList>
            <person name="Stajich J.E."/>
            <person name="Carrillo J."/>
            <person name="Kijimoto T."/>
            <person name="Eskalen A."/>
            <person name="O'Donnell K."/>
            <person name="Kasson M."/>
        </authorList>
    </citation>
    <scope>NUCLEOTIDE SEQUENCE [LARGE SCALE GENOMIC DNA]</scope>
    <source>
        <strain evidence="5 6">NRRL62584</strain>
    </source>
</reference>
<dbReference type="PANTHER" id="PTHR24198:SF165">
    <property type="entry name" value="ANKYRIN REPEAT-CONTAINING PROTEIN-RELATED"/>
    <property type="match status" value="1"/>
</dbReference>
<dbReference type="Gene3D" id="1.25.40.20">
    <property type="entry name" value="Ankyrin repeat-containing domain"/>
    <property type="match status" value="1"/>
</dbReference>
<feature type="region of interest" description="Disordered" evidence="4">
    <location>
        <begin position="88"/>
        <end position="108"/>
    </location>
</feature>
<comment type="caution">
    <text evidence="5">The sequence shown here is derived from an EMBL/GenBank/DDBJ whole genome shotgun (WGS) entry which is preliminary data.</text>
</comment>
<keyword evidence="1" id="KW-0677">Repeat</keyword>
<dbReference type="STRING" id="1325734.A0A428NDG1"/>
<dbReference type="SUPFAM" id="SSF48403">
    <property type="entry name" value="Ankyrin repeat"/>
    <property type="match status" value="1"/>
</dbReference>
<dbReference type="PROSITE" id="PS50088">
    <property type="entry name" value="ANK_REPEAT"/>
    <property type="match status" value="1"/>
</dbReference>
<dbReference type="EMBL" id="NKCI01000758">
    <property type="protein sequence ID" value="RSL38798.1"/>
    <property type="molecule type" value="Genomic_DNA"/>
</dbReference>
<keyword evidence="6" id="KW-1185">Reference proteome</keyword>
<organism evidence="5 6">
    <name type="scientific">Fusarium duplospermum</name>
    <dbReference type="NCBI Taxonomy" id="1325734"/>
    <lineage>
        <taxon>Eukaryota</taxon>
        <taxon>Fungi</taxon>
        <taxon>Dikarya</taxon>
        <taxon>Ascomycota</taxon>
        <taxon>Pezizomycotina</taxon>
        <taxon>Sordariomycetes</taxon>
        <taxon>Hypocreomycetidae</taxon>
        <taxon>Hypocreales</taxon>
        <taxon>Nectriaceae</taxon>
        <taxon>Fusarium</taxon>
        <taxon>Fusarium solani species complex</taxon>
    </lineage>
</organism>
<dbReference type="SMART" id="SM00248">
    <property type="entry name" value="ANK"/>
    <property type="match status" value="4"/>
</dbReference>
<proteinExistence type="predicted"/>
<dbReference type="OrthoDB" id="341259at2759"/>
<evidence type="ECO:0000256" key="1">
    <source>
        <dbReference type="ARBA" id="ARBA00022737"/>
    </source>
</evidence>
<sequence>MDIADLGNILQLLEFHTGWPRNPSLDSLSRFISLLELVIPSEKPERVLDRILRSTAAENEAFSWTLSWVLCGYRPLTRRELSTAILSHQSNRQTGGGDSGGGLAPATLSRGSMEAASRRLESWLRVLADFSHDEITIRRDISSLLTVDTDTDKYLWNEVRRTAHQTIAEFCAAYLALPDTLEFLGSVLELYESRVREQLQSHSTTSVVPPITPDGQEIAFYAVQALPYHLRRCPASYNHSDAAFQFLLAASSSESSALWAKAHWAMSNPLSRTQYAPDSGLPVLFGLDMASYEDLKDEHEVKRAQCIVVAAGNGKLDVVSSYFNEITIPNITDSANILTASVQAGDEVTALRAARAMQSHPEWDQSKHLCPPFVLWAACWLNMPDLVEMLLSNGISPNGEPDAASPEPSPVTGGRLGSYASPLYMVSILGHTAIARILLARGARTDLLRAGRYGSFHAACHGGHSDMIREYVARDRSLLSVFQPNTGLYIAAVWGNIKAVETLLDLGAEVNGGQGGFDNEQPTWSPL</sequence>
<feature type="compositionally biased region" description="Gly residues" evidence="4">
    <location>
        <begin position="94"/>
        <end position="103"/>
    </location>
</feature>
<dbReference type="AlphaFoldDB" id="A0A428NDG1"/>
<evidence type="ECO:0000256" key="3">
    <source>
        <dbReference type="PROSITE-ProRule" id="PRU00023"/>
    </source>
</evidence>
<gene>
    <name evidence="5" type="ORF">CEP54_016388</name>
</gene>
<evidence type="ECO:0000256" key="2">
    <source>
        <dbReference type="ARBA" id="ARBA00023043"/>
    </source>
</evidence>
<dbReference type="PROSITE" id="PS50297">
    <property type="entry name" value="ANK_REP_REGION"/>
    <property type="match status" value="1"/>
</dbReference>
<dbReference type="PANTHER" id="PTHR24198">
    <property type="entry name" value="ANKYRIN REPEAT AND PROTEIN KINASE DOMAIN-CONTAINING PROTEIN"/>
    <property type="match status" value="1"/>
</dbReference>
<keyword evidence="2 3" id="KW-0040">ANK repeat</keyword>
<dbReference type="Proteomes" id="UP000288168">
    <property type="component" value="Unassembled WGS sequence"/>
</dbReference>
<accession>A0A428NDG1</accession>
<evidence type="ECO:0000313" key="6">
    <source>
        <dbReference type="Proteomes" id="UP000288168"/>
    </source>
</evidence>
<dbReference type="InterPro" id="IPR002110">
    <property type="entry name" value="Ankyrin_rpt"/>
</dbReference>
<evidence type="ECO:0000256" key="4">
    <source>
        <dbReference type="SAM" id="MobiDB-lite"/>
    </source>
</evidence>
<dbReference type="InterPro" id="IPR036770">
    <property type="entry name" value="Ankyrin_rpt-contain_sf"/>
</dbReference>
<name>A0A428NDG1_9HYPO</name>